<accession>A0A8S1DM27</accession>
<dbReference type="AlphaFoldDB" id="A0A8S1DM27"/>
<proteinExistence type="predicted"/>
<comment type="caution">
    <text evidence="1">The sequence shown here is derived from an EMBL/GenBank/DDBJ whole genome shotgun (WGS) entry which is preliminary data.</text>
</comment>
<keyword evidence="2" id="KW-1185">Reference proteome</keyword>
<sequence length="261" mass="30090">MRALAAVGRQYNPFSLQYLVINTILKNIGRYRDLIKKKISPPMRQIVLDSAMENIRQIGEDQVWAALPYLDQHRTTESFSTIYFASIFHLKGKIGEIDEGRVSMEEFLQYLIEFVPNLQKLKILDPRWSYDKSLERKLFKKKANAEPYGEAKNVTLSNDFLDIVPSGLTKLQITAQKPTDILSERNCLLRNLCSVGGTLKMLILENIAPELNITLQHIFEHCHELETLHIIDSRIAHDEQIASFGKLKNFKWFLATKMVTP</sequence>
<gene>
    <name evidence="1" type="ORF">CLODIP_2_CD01044</name>
</gene>
<organism evidence="1 2">
    <name type="scientific">Cloeon dipterum</name>
    <dbReference type="NCBI Taxonomy" id="197152"/>
    <lineage>
        <taxon>Eukaryota</taxon>
        <taxon>Metazoa</taxon>
        <taxon>Ecdysozoa</taxon>
        <taxon>Arthropoda</taxon>
        <taxon>Hexapoda</taxon>
        <taxon>Insecta</taxon>
        <taxon>Pterygota</taxon>
        <taxon>Palaeoptera</taxon>
        <taxon>Ephemeroptera</taxon>
        <taxon>Pisciforma</taxon>
        <taxon>Baetidae</taxon>
        <taxon>Cloeon</taxon>
    </lineage>
</organism>
<name>A0A8S1DM27_9INSE</name>
<dbReference type="Proteomes" id="UP000494165">
    <property type="component" value="Unassembled WGS sequence"/>
</dbReference>
<evidence type="ECO:0000313" key="1">
    <source>
        <dbReference type="EMBL" id="CAB3382092.1"/>
    </source>
</evidence>
<evidence type="ECO:0000313" key="2">
    <source>
        <dbReference type="Proteomes" id="UP000494165"/>
    </source>
</evidence>
<reference evidence="1 2" key="1">
    <citation type="submission" date="2020-04" db="EMBL/GenBank/DDBJ databases">
        <authorList>
            <person name="Alioto T."/>
            <person name="Alioto T."/>
            <person name="Gomez Garrido J."/>
        </authorList>
    </citation>
    <scope>NUCLEOTIDE SEQUENCE [LARGE SCALE GENOMIC DNA]</scope>
</reference>
<protein>
    <submittedName>
        <fullName evidence="1">Uncharacterized protein</fullName>
    </submittedName>
</protein>
<dbReference type="EMBL" id="CADEPI010000257">
    <property type="protein sequence ID" value="CAB3382092.1"/>
    <property type="molecule type" value="Genomic_DNA"/>
</dbReference>